<dbReference type="Gene3D" id="3.40.710.10">
    <property type="entry name" value="DD-peptidase/beta-lactamase superfamily"/>
    <property type="match status" value="1"/>
</dbReference>
<name>A0A2N0VHQ4_9BACT</name>
<accession>A0A2N0VHQ4</accession>
<dbReference type="PANTHER" id="PTHR43283">
    <property type="entry name" value="BETA-LACTAMASE-RELATED"/>
    <property type="match status" value="1"/>
</dbReference>
<proteinExistence type="predicted"/>
<dbReference type="Proteomes" id="UP000233398">
    <property type="component" value="Unassembled WGS sequence"/>
</dbReference>
<dbReference type="InterPro" id="IPR012338">
    <property type="entry name" value="Beta-lactam/transpept-like"/>
</dbReference>
<dbReference type="EMBL" id="PISP01000002">
    <property type="protein sequence ID" value="PKD43720.1"/>
    <property type="molecule type" value="Genomic_DNA"/>
</dbReference>
<comment type="caution">
    <text evidence="2">The sequence shown here is derived from an EMBL/GenBank/DDBJ whole genome shotgun (WGS) entry which is preliminary data.</text>
</comment>
<dbReference type="PANTHER" id="PTHR43283:SF7">
    <property type="entry name" value="BETA-LACTAMASE-RELATED DOMAIN-CONTAINING PROTEIN"/>
    <property type="match status" value="1"/>
</dbReference>
<organism evidence="2 3">
    <name type="scientific">Rhodohalobacter barkolensis</name>
    <dbReference type="NCBI Taxonomy" id="2053187"/>
    <lineage>
        <taxon>Bacteria</taxon>
        <taxon>Pseudomonadati</taxon>
        <taxon>Balneolota</taxon>
        <taxon>Balneolia</taxon>
        <taxon>Balneolales</taxon>
        <taxon>Balneolaceae</taxon>
        <taxon>Rhodohalobacter</taxon>
    </lineage>
</organism>
<dbReference type="InterPro" id="IPR001466">
    <property type="entry name" value="Beta-lactam-related"/>
</dbReference>
<dbReference type="GO" id="GO:0016787">
    <property type="term" value="F:hydrolase activity"/>
    <property type="evidence" value="ECO:0007669"/>
    <property type="project" value="UniProtKB-KW"/>
</dbReference>
<feature type="domain" description="Beta-lactamase-related" evidence="1">
    <location>
        <begin position="70"/>
        <end position="232"/>
    </location>
</feature>
<dbReference type="SUPFAM" id="SSF56601">
    <property type="entry name" value="beta-lactamase/transpeptidase-like"/>
    <property type="match status" value="1"/>
</dbReference>
<dbReference type="Pfam" id="PF00144">
    <property type="entry name" value="Beta-lactamase"/>
    <property type="match status" value="1"/>
</dbReference>
<protein>
    <submittedName>
        <fullName evidence="2">6-aminohexanoate hydrolase</fullName>
    </submittedName>
</protein>
<evidence type="ECO:0000313" key="3">
    <source>
        <dbReference type="Proteomes" id="UP000233398"/>
    </source>
</evidence>
<evidence type="ECO:0000313" key="2">
    <source>
        <dbReference type="EMBL" id="PKD43720.1"/>
    </source>
</evidence>
<dbReference type="RefSeq" id="WP_101073260.1">
    <property type="nucleotide sequence ID" value="NZ_PISP01000002.1"/>
</dbReference>
<reference evidence="2 3" key="1">
    <citation type="submission" date="2017-11" db="EMBL/GenBank/DDBJ databases">
        <title>Rhodohalobacter 15182 sp. nov., isolated from a salt lake.</title>
        <authorList>
            <person name="Han S."/>
        </authorList>
    </citation>
    <scope>NUCLEOTIDE SEQUENCE [LARGE SCALE GENOMIC DNA]</scope>
    <source>
        <strain evidence="2 3">15182</strain>
    </source>
</reference>
<sequence>MKTVENKLLIILALLIIPFSVESQDLNSLNRDALNELKEEVIATNSDAFLLMKDDSLLVEWYSDGPQKIELMSGLKSVVALGVGRLLYQQKIDSLDQPVHSYFPEWKQGRKKDITIRHLLNHTSGLQNVSNAGVEIYPSPNALQLALTAELTSDPGAEFSYNNKAVNLLAGIFQKATGKRMDHYFRDEFFRPLHITDYKWYLDKSETPHAMAGLELSARDFAKFGQLVLHKGIWNDNQLVSEDYINEMLEQGQTYYPLSGLLWWRMPEYVHYNLTKERIEDFIKAGIDSSILNKLEPLQESSINGIDSYRQTMQKVFGSDWREIRDKNFRQNGFENIFKKEYGPIAGYYAEGYLGQYLVVIPGANLVAVRQIQRKESYNSETDNFQHFRYRVLNLVFDNASQ</sequence>
<gene>
    <name evidence="2" type="ORF">CWD77_09175</name>
</gene>
<dbReference type="OrthoDB" id="9773047at2"/>
<dbReference type="InterPro" id="IPR050789">
    <property type="entry name" value="Diverse_Enzym_Activities"/>
</dbReference>
<keyword evidence="3" id="KW-1185">Reference proteome</keyword>
<dbReference type="AlphaFoldDB" id="A0A2N0VHQ4"/>
<evidence type="ECO:0000259" key="1">
    <source>
        <dbReference type="Pfam" id="PF00144"/>
    </source>
</evidence>
<keyword evidence="2" id="KW-0378">Hydrolase</keyword>